<protein>
    <submittedName>
        <fullName evidence="1">Uncharacterized protein</fullName>
    </submittedName>
</protein>
<evidence type="ECO:0000313" key="1">
    <source>
        <dbReference type="EMBL" id="KEZ18312.1"/>
    </source>
</evidence>
<reference evidence="1 2" key="1">
    <citation type="submission" date="2014-02" db="EMBL/GenBank/DDBJ databases">
        <title>Genome sequence of Mycoplasma capricolum subsp. capricolum strain 14232.</title>
        <authorList>
            <person name="Sirand-Pugnet P."/>
            <person name="Breton M."/>
            <person name="Dordet-Frisoni E."/>
            <person name="Baranowski E."/>
            <person name="Barre A."/>
            <person name="Couture C."/>
            <person name="Dupuy V."/>
            <person name="Gaurivaud P."/>
            <person name="Jacob D."/>
            <person name="Lemaitre C."/>
            <person name="Manso-Silvan L."/>
            <person name="Nikolski M."/>
            <person name="Nouvel L.-X."/>
            <person name="Poumarat F."/>
            <person name="Tardy F."/>
            <person name="Thebault P."/>
            <person name="Theil S."/>
            <person name="Citti C."/>
            <person name="Thiaucourt F."/>
            <person name="Blanchard A."/>
        </authorList>
    </citation>
    <scope>NUCLEOTIDE SEQUENCE [LARGE SCALE GENOMIC DNA]</scope>
    <source>
        <strain evidence="1 2">14232</strain>
    </source>
</reference>
<evidence type="ECO:0000313" key="2">
    <source>
        <dbReference type="Proteomes" id="UP000028533"/>
    </source>
</evidence>
<dbReference type="Proteomes" id="UP000028533">
    <property type="component" value="Unassembled WGS sequence"/>
</dbReference>
<dbReference type="RefSeq" id="WP_036432171.1">
    <property type="nucleotide sequence ID" value="NZ_JFDO01000025.1"/>
</dbReference>
<accession>A0A084EK20</accession>
<name>A0A084EK20_MYCCA</name>
<organism evidence="1 2">
    <name type="scientific">Mycoplasma capricolum subsp. capricolum 14232</name>
    <dbReference type="NCBI Taxonomy" id="1188238"/>
    <lineage>
        <taxon>Bacteria</taxon>
        <taxon>Bacillati</taxon>
        <taxon>Mycoplasmatota</taxon>
        <taxon>Mollicutes</taxon>
        <taxon>Mycoplasmataceae</taxon>
        <taxon>Mycoplasma</taxon>
    </lineage>
</organism>
<comment type="caution">
    <text evidence="1">The sequence shown here is derived from an EMBL/GenBank/DDBJ whole genome shotgun (WGS) entry which is preliminary data.</text>
</comment>
<proteinExistence type="predicted"/>
<dbReference type="EMBL" id="JFDO01000025">
    <property type="protein sequence ID" value="KEZ18312.1"/>
    <property type="molecule type" value="Genomic_DNA"/>
</dbReference>
<gene>
    <name evidence="1" type="ORF">MCAPa_6060</name>
</gene>
<dbReference type="AlphaFoldDB" id="A0A084EK20"/>
<sequence length="355" mass="42606">MNVEFKEIEVKNTRVTQKPKYLVDVIFSKQKYQEDKKEFYKLYLIVSKNLRYFNQEKLSSYLSDFVYSISYKNENKLVNLFSNTKERIDYKISNTNEKQLILINLPTNLFNDNKLELIFNAKFKANNLNEEFSNIILLNNKAIKTKNSYLNNLVTYYKNFEQNRTNTLYNLLTYELNYKPLEFTINQKYQKIMDFDHNFKVSLHKDFDRNWEINYLINNLLNLKANNFIQINKLQVNDYLKANKFYKDLPKAQIKDDGIYFNNNSIIKDQIVINNSNEKGFIFNGLVENTLYYDLKIFNDLLNFQSKVNSIKFIDCNDCNFINPIIFKYLLSKEFFQSLEINPNLESDLNKYEVK</sequence>